<dbReference type="AlphaFoldDB" id="A0A7W6NAX0"/>
<dbReference type="Proteomes" id="UP000547011">
    <property type="component" value="Unassembled WGS sequence"/>
</dbReference>
<feature type="domain" description="FAD-binding PCMH-type" evidence="4">
    <location>
        <begin position="17"/>
        <end position="182"/>
    </location>
</feature>
<organism evidence="5 6">
    <name type="scientific">Devosia subaequoris</name>
    <dbReference type="NCBI Taxonomy" id="395930"/>
    <lineage>
        <taxon>Bacteria</taxon>
        <taxon>Pseudomonadati</taxon>
        <taxon>Pseudomonadota</taxon>
        <taxon>Alphaproteobacteria</taxon>
        <taxon>Hyphomicrobiales</taxon>
        <taxon>Devosiaceae</taxon>
        <taxon>Devosia</taxon>
    </lineage>
</organism>
<dbReference type="Gene3D" id="3.30.70.2520">
    <property type="match status" value="1"/>
</dbReference>
<dbReference type="Gene3D" id="1.10.45.10">
    <property type="entry name" value="Vanillyl-alcohol Oxidase, Chain A, domain 4"/>
    <property type="match status" value="1"/>
</dbReference>
<dbReference type="SUPFAM" id="SSF56176">
    <property type="entry name" value="FAD-binding/transporter-associated domain-like"/>
    <property type="match status" value="1"/>
</dbReference>
<dbReference type="GO" id="GO:0071949">
    <property type="term" value="F:FAD binding"/>
    <property type="evidence" value="ECO:0007669"/>
    <property type="project" value="InterPro"/>
</dbReference>
<dbReference type="GO" id="GO:0003885">
    <property type="term" value="F:D-arabinono-1,4-lactone oxidase activity"/>
    <property type="evidence" value="ECO:0007669"/>
    <property type="project" value="InterPro"/>
</dbReference>
<dbReference type="Gene3D" id="3.30.70.2530">
    <property type="match status" value="1"/>
</dbReference>
<reference evidence="5 6" key="1">
    <citation type="submission" date="2020-08" db="EMBL/GenBank/DDBJ databases">
        <title>Genomic Encyclopedia of Type Strains, Phase IV (KMG-IV): sequencing the most valuable type-strain genomes for metagenomic binning, comparative biology and taxonomic classification.</title>
        <authorList>
            <person name="Goeker M."/>
        </authorList>
    </citation>
    <scope>NUCLEOTIDE SEQUENCE [LARGE SCALE GENOMIC DNA]</scope>
    <source>
        <strain evidence="5 6">DSM 23447</strain>
    </source>
</reference>
<accession>A0A7W6NAX0</accession>
<dbReference type="Pfam" id="PF01565">
    <property type="entry name" value="FAD_binding_4"/>
    <property type="match status" value="1"/>
</dbReference>
<dbReference type="InterPro" id="IPR016171">
    <property type="entry name" value="Vanillyl_alc_oxidase_C-sub2"/>
</dbReference>
<proteinExistence type="predicted"/>
<evidence type="ECO:0000313" key="5">
    <source>
        <dbReference type="EMBL" id="MBB4051372.1"/>
    </source>
</evidence>
<keyword evidence="2" id="KW-0274">FAD</keyword>
<dbReference type="PROSITE" id="PS51387">
    <property type="entry name" value="FAD_PCMH"/>
    <property type="match status" value="1"/>
</dbReference>
<dbReference type="InterPro" id="IPR016166">
    <property type="entry name" value="FAD-bd_PCMH"/>
</dbReference>
<keyword evidence="6" id="KW-1185">Reference proteome</keyword>
<evidence type="ECO:0000256" key="3">
    <source>
        <dbReference type="ARBA" id="ARBA00023002"/>
    </source>
</evidence>
<dbReference type="InterPro" id="IPR010031">
    <property type="entry name" value="FAD_lactone_oxidase-like"/>
</dbReference>
<name>A0A7W6NAX0_9HYPH</name>
<sequence length="425" mass="45775">MEIPIQSLHKPSNWAGNIVFAARTVERPRTIAELQDIVRWSGKIRVLGSGHSFNTIADTDDTLLILSDLERRIEIDPAARTVNVDGGATYADLAPILHASGFALHNVASLPNITIAGAVATATHGSGDANKNLAAAVSGIKLVTANGEILNLSRGDADFDGAVVSLGALGVICELTLDIVPSFEIRQNVYLDLPVSAVIDNFDALMSRAYSVSLFTRWQGAATDQIWVKALTSAGEPPADVLGARAATKACHPIPDMDGTNCTAQFGVAGPWHERLFHFAIGNTASAGAELQSEFFVKRSDAPAAIAALHAAQEHFSKALFISEVRSVAADALWLSSAYEQDTIGFHFTWHPEWKPTLAAVKAVEAALTPFNPRPHWAKLFTLPAATIEAAFPRLPDFRELAKRHDPEGKFRNRFVTELFFSQPA</sequence>
<evidence type="ECO:0000256" key="1">
    <source>
        <dbReference type="ARBA" id="ARBA00022630"/>
    </source>
</evidence>
<evidence type="ECO:0000313" key="6">
    <source>
        <dbReference type="Proteomes" id="UP000547011"/>
    </source>
</evidence>
<dbReference type="EMBL" id="JACIEW010000002">
    <property type="protein sequence ID" value="MBB4051372.1"/>
    <property type="molecule type" value="Genomic_DNA"/>
</dbReference>
<dbReference type="InterPro" id="IPR007173">
    <property type="entry name" value="ALO_C"/>
</dbReference>
<dbReference type="GO" id="GO:0080049">
    <property type="term" value="F:L-gulono-1,4-lactone dehydrogenase activity"/>
    <property type="evidence" value="ECO:0007669"/>
    <property type="project" value="TreeGrafter"/>
</dbReference>
<keyword evidence="3 5" id="KW-0560">Oxidoreductase</keyword>
<dbReference type="InterPro" id="IPR006094">
    <property type="entry name" value="Oxid_FAD_bind_N"/>
</dbReference>
<protein>
    <submittedName>
        <fullName evidence="5">Xylitol oxidase</fullName>
        <ecNumber evidence="5">1.1.3.41</ecNumber>
    </submittedName>
</protein>
<gene>
    <name evidence="5" type="ORF">GGR20_001008</name>
</gene>
<dbReference type="InterPro" id="IPR016167">
    <property type="entry name" value="FAD-bd_PCMH_sub1"/>
</dbReference>
<dbReference type="InterPro" id="IPR036318">
    <property type="entry name" value="FAD-bd_PCMH-like_sf"/>
</dbReference>
<dbReference type="PIRSF" id="PIRSF000136">
    <property type="entry name" value="LGO_GLO"/>
    <property type="match status" value="1"/>
</dbReference>
<dbReference type="GO" id="GO:0050582">
    <property type="term" value="F:xylitol oxidase activity"/>
    <property type="evidence" value="ECO:0007669"/>
    <property type="project" value="UniProtKB-EC"/>
</dbReference>
<evidence type="ECO:0000256" key="2">
    <source>
        <dbReference type="ARBA" id="ARBA00022827"/>
    </source>
</evidence>
<comment type="caution">
    <text evidence="5">The sequence shown here is derived from an EMBL/GenBank/DDBJ whole genome shotgun (WGS) entry which is preliminary data.</text>
</comment>
<dbReference type="Gene3D" id="3.30.465.10">
    <property type="match status" value="1"/>
</dbReference>
<dbReference type="Gene3D" id="3.30.43.10">
    <property type="entry name" value="Uridine Diphospho-n-acetylenolpyruvylglucosamine Reductase, domain 2"/>
    <property type="match status" value="1"/>
</dbReference>
<keyword evidence="1" id="KW-0285">Flavoprotein</keyword>
<dbReference type="Pfam" id="PF04030">
    <property type="entry name" value="ALO"/>
    <property type="match status" value="1"/>
</dbReference>
<dbReference type="RefSeq" id="WP_210283087.1">
    <property type="nucleotide sequence ID" value="NZ_JACIEW010000002.1"/>
</dbReference>
<dbReference type="PANTHER" id="PTHR43762:SF1">
    <property type="entry name" value="D-ARABINONO-1,4-LACTONE OXIDASE"/>
    <property type="match status" value="1"/>
</dbReference>
<dbReference type="GO" id="GO:0016020">
    <property type="term" value="C:membrane"/>
    <property type="evidence" value="ECO:0007669"/>
    <property type="project" value="InterPro"/>
</dbReference>
<dbReference type="PANTHER" id="PTHR43762">
    <property type="entry name" value="L-GULONOLACTONE OXIDASE"/>
    <property type="match status" value="1"/>
</dbReference>
<dbReference type="EC" id="1.1.3.41" evidence="5"/>
<evidence type="ECO:0000259" key="4">
    <source>
        <dbReference type="PROSITE" id="PS51387"/>
    </source>
</evidence>
<dbReference type="InterPro" id="IPR016169">
    <property type="entry name" value="FAD-bd_PCMH_sub2"/>
</dbReference>